<accession>A0A084BAE9</accession>
<evidence type="ECO:0000256" key="2">
    <source>
        <dbReference type="ARBA" id="ARBA00004685"/>
    </source>
</evidence>
<evidence type="ECO:0000256" key="7">
    <source>
        <dbReference type="ARBA" id="ARBA00023004"/>
    </source>
</evidence>
<dbReference type="Pfam" id="PF00067">
    <property type="entry name" value="p450"/>
    <property type="match status" value="1"/>
</dbReference>
<evidence type="ECO:0000313" key="9">
    <source>
        <dbReference type="EMBL" id="KEY74528.1"/>
    </source>
</evidence>
<comment type="pathway">
    <text evidence="2">Mycotoxin biosynthesis.</text>
</comment>
<keyword evidence="7" id="KW-0408">Iron</keyword>
<keyword evidence="8" id="KW-0503">Monooxygenase</keyword>
<keyword evidence="5" id="KW-0479">Metal-binding</keyword>
<evidence type="ECO:0000256" key="6">
    <source>
        <dbReference type="ARBA" id="ARBA00023002"/>
    </source>
</evidence>
<dbReference type="HOGENOM" id="CLU_1541104_0_0_1"/>
<organism evidence="9 10">
    <name type="scientific">Stachybotrys chartarum (strain CBS 109288 / IBT 7711)</name>
    <name type="common">Toxic black mold</name>
    <name type="synonym">Stilbospora chartarum</name>
    <dbReference type="NCBI Taxonomy" id="1280523"/>
    <lineage>
        <taxon>Eukaryota</taxon>
        <taxon>Fungi</taxon>
        <taxon>Dikarya</taxon>
        <taxon>Ascomycota</taxon>
        <taxon>Pezizomycotina</taxon>
        <taxon>Sordariomycetes</taxon>
        <taxon>Hypocreomycetidae</taxon>
        <taxon>Hypocreales</taxon>
        <taxon>Stachybotryaceae</taxon>
        <taxon>Stachybotrys</taxon>
    </lineage>
</organism>
<reference evidence="9 10" key="1">
    <citation type="journal article" date="2014" name="BMC Genomics">
        <title>Comparative genome sequencing reveals chemotype-specific gene clusters in the toxigenic black mold Stachybotrys.</title>
        <authorList>
            <person name="Semeiks J."/>
            <person name="Borek D."/>
            <person name="Otwinowski Z."/>
            <person name="Grishin N.V."/>
        </authorList>
    </citation>
    <scope>NUCLEOTIDE SEQUENCE [LARGE SCALE GENOMIC DNA]</scope>
    <source>
        <strain evidence="10">CBS 109288 / IBT 7711</strain>
    </source>
</reference>
<evidence type="ECO:0000256" key="4">
    <source>
        <dbReference type="ARBA" id="ARBA00022617"/>
    </source>
</evidence>
<evidence type="ECO:0000256" key="3">
    <source>
        <dbReference type="ARBA" id="ARBA00010617"/>
    </source>
</evidence>
<comment type="similarity">
    <text evidence="3">Belongs to the cytochrome P450 family.</text>
</comment>
<protein>
    <submittedName>
        <fullName evidence="9">Uncharacterized protein</fullName>
    </submittedName>
</protein>
<dbReference type="OrthoDB" id="6692864at2759"/>
<keyword evidence="4" id="KW-0349">Heme</keyword>
<evidence type="ECO:0000313" key="10">
    <source>
        <dbReference type="Proteomes" id="UP000028045"/>
    </source>
</evidence>
<dbReference type="GO" id="GO:0004497">
    <property type="term" value="F:monooxygenase activity"/>
    <property type="evidence" value="ECO:0007669"/>
    <property type="project" value="UniProtKB-KW"/>
</dbReference>
<keyword evidence="6" id="KW-0560">Oxidoreductase</keyword>
<dbReference type="Proteomes" id="UP000028045">
    <property type="component" value="Unassembled WGS sequence"/>
</dbReference>
<dbReference type="AlphaFoldDB" id="A0A084BAE9"/>
<gene>
    <name evidence="9" type="ORF">S7711_08512</name>
</gene>
<dbReference type="GO" id="GO:0020037">
    <property type="term" value="F:heme binding"/>
    <property type="evidence" value="ECO:0007669"/>
    <property type="project" value="InterPro"/>
</dbReference>
<dbReference type="InterPro" id="IPR001128">
    <property type="entry name" value="Cyt_P450"/>
</dbReference>
<dbReference type="GO" id="GO:0005506">
    <property type="term" value="F:iron ion binding"/>
    <property type="evidence" value="ECO:0007669"/>
    <property type="project" value="InterPro"/>
</dbReference>
<comment type="cofactor">
    <cofactor evidence="1">
        <name>heme</name>
        <dbReference type="ChEBI" id="CHEBI:30413"/>
    </cofactor>
</comment>
<name>A0A084BAE9_STACB</name>
<dbReference type="InterPro" id="IPR036396">
    <property type="entry name" value="Cyt_P450_sf"/>
</dbReference>
<dbReference type="InterPro" id="IPR050121">
    <property type="entry name" value="Cytochrome_P450_monoxygenase"/>
</dbReference>
<dbReference type="Gene3D" id="1.10.630.10">
    <property type="entry name" value="Cytochrome P450"/>
    <property type="match status" value="1"/>
</dbReference>
<sequence length="174" mass="19992">MKKLQLFKEVQKLHLEHGDYVRIGPSELSISDPQAVQAIYGSQAPVTKEPWYTFLEPRVPLFMACDKKEHARRRKVWDQAFTTKALQGYDPRITKTINLLLTAIEKHDGKPMDMSKWFAYFVSDVMEYRALNKSSNMLRDGKLIVIAGSESTAATLTHIFLHLSHDRQLISAMQ</sequence>
<dbReference type="SUPFAM" id="SSF48264">
    <property type="entry name" value="Cytochrome P450"/>
    <property type="match status" value="1"/>
</dbReference>
<proteinExistence type="inferred from homology"/>
<dbReference type="EMBL" id="KL647512">
    <property type="protein sequence ID" value="KEY74528.1"/>
    <property type="molecule type" value="Genomic_DNA"/>
</dbReference>
<keyword evidence="10" id="KW-1185">Reference proteome</keyword>
<dbReference type="GO" id="GO:0016705">
    <property type="term" value="F:oxidoreductase activity, acting on paired donors, with incorporation or reduction of molecular oxygen"/>
    <property type="evidence" value="ECO:0007669"/>
    <property type="project" value="InterPro"/>
</dbReference>
<dbReference type="PANTHER" id="PTHR24305:SF187">
    <property type="entry name" value="P450, PUTATIVE (EUROFUNG)-RELATED"/>
    <property type="match status" value="1"/>
</dbReference>
<evidence type="ECO:0000256" key="1">
    <source>
        <dbReference type="ARBA" id="ARBA00001971"/>
    </source>
</evidence>
<dbReference type="PANTHER" id="PTHR24305">
    <property type="entry name" value="CYTOCHROME P450"/>
    <property type="match status" value="1"/>
</dbReference>
<evidence type="ECO:0000256" key="5">
    <source>
        <dbReference type="ARBA" id="ARBA00022723"/>
    </source>
</evidence>
<evidence type="ECO:0000256" key="8">
    <source>
        <dbReference type="ARBA" id="ARBA00023033"/>
    </source>
</evidence>